<comment type="caution">
    <text evidence="2">The sequence shown here is derived from an EMBL/GenBank/DDBJ whole genome shotgun (WGS) entry which is preliminary data.</text>
</comment>
<accession>A0A073HZH9</accession>
<organism evidence="2 3">
    <name type="scientific">Oxytricha trifallax</name>
    <dbReference type="NCBI Taxonomy" id="1172189"/>
    <lineage>
        <taxon>Eukaryota</taxon>
        <taxon>Sar</taxon>
        <taxon>Alveolata</taxon>
        <taxon>Ciliophora</taxon>
        <taxon>Intramacronucleata</taxon>
        <taxon>Spirotrichea</taxon>
        <taxon>Stichotrichia</taxon>
        <taxon>Sporadotrichida</taxon>
        <taxon>Oxytrichidae</taxon>
        <taxon>Oxytrichinae</taxon>
        <taxon>Oxytricha</taxon>
    </lineage>
</organism>
<gene>
    <name evidence="2" type="ORF">OXYTRIMIC_435</name>
</gene>
<feature type="region of interest" description="Disordered" evidence="1">
    <location>
        <begin position="43"/>
        <end position="66"/>
    </location>
</feature>
<protein>
    <submittedName>
        <fullName evidence="2">Uncharacterized protein</fullName>
    </submittedName>
</protein>
<evidence type="ECO:0000256" key="1">
    <source>
        <dbReference type="SAM" id="MobiDB-lite"/>
    </source>
</evidence>
<feature type="compositionally biased region" description="Low complexity" evidence="1">
    <location>
        <begin position="43"/>
        <end position="55"/>
    </location>
</feature>
<dbReference type="AlphaFoldDB" id="A0A073HZH9"/>
<dbReference type="Proteomes" id="UP000053232">
    <property type="component" value="Unassembled WGS sequence"/>
</dbReference>
<dbReference type="EMBL" id="ARYC01009119">
    <property type="protein sequence ID" value="KEJ82640.1"/>
    <property type="molecule type" value="Genomic_DNA"/>
</dbReference>
<sequence length="81" mass="9565">MEQIEDLRFREISSKAGGRQIIIEQPQIQQLQHQLQRIQRQSRSSNINIQQNQFQGSPNQGQGGHLFSYQFDQSYNINFRC</sequence>
<reference evidence="3" key="1">
    <citation type="journal article" date="2014" name="Cell">
        <title>The Architecture of a Scrambled Genome Reveals Massive Levels of Genomic Rearrangement during Development.</title>
        <authorList>
            <person name="Chen X."/>
            <person name="Bracht J.R."/>
            <person name="Goldman A.D."/>
            <person name="Dolzhenko E."/>
            <person name="Clay D.M."/>
            <person name="Swart E.C."/>
            <person name="Perlman D.H."/>
            <person name="Doak T.G."/>
            <person name="Stuart A."/>
            <person name="Amemiya C.T."/>
            <person name="Sebra R.P."/>
            <person name="Landweber L.F."/>
        </authorList>
    </citation>
    <scope>NUCLEOTIDE SEQUENCE [LARGE SCALE GENOMIC DNA]</scope>
    <source>
        <strain evidence="3">JRB310</strain>
    </source>
</reference>
<evidence type="ECO:0000313" key="2">
    <source>
        <dbReference type="EMBL" id="KEJ82640.1"/>
    </source>
</evidence>
<evidence type="ECO:0000313" key="3">
    <source>
        <dbReference type="Proteomes" id="UP000053232"/>
    </source>
</evidence>
<proteinExistence type="predicted"/>
<keyword evidence="3" id="KW-1185">Reference proteome</keyword>
<name>A0A073HZH9_9SPIT</name>